<gene>
    <name evidence="6" type="ORF">JN03_0286</name>
</gene>
<dbReference type="Pfam" id="PF13087">
    <property type="entry name" value="AAA_12"/>
    <property type="match status" value="1"/>
</dbReference>
<evidence type="ECO:0000256" key="3">
    <source>
        <dbReference type="ARBA" id="ARBA00022806"/>
    </source>
</evidence>
<dbReference type="PANTHER" id="PTHR43788:SF8">
    <property type="entry name" value="DNA-BINDING PROTEIN SMUBP-2"/>
    <property type="match status" value="1"/>
</dbReference>
<dbReference type="GO" id="GO:0016787">
    <property type="term" value="F:hydrolase activity"/>
    <property type="evidence" value="ECO:0007669"/>
    <property type="project" value="UniProtKB-KW"/>
</dbReference>
<evidence type="ECO:0000313" key="6">
    <source>
        <dbReference type="EMBL" id="TDU97771.1"/>
    </source>
</evidence>
<feature type="domain" description="DNA2/NAM7 helicase-like C-terminal" evidence="5">
    <location>
        <begin position="93"/>
        <end position="262"/>
    </location>
</feature>
<dbReference type="RefSeq" id="WP_134076545.1">
    <property type="nucleotide sequence ID" value="NZ_SOCH01000003.1"/>
</dbReference>
<dbReference type="EMBL" id="SOCH01000003">
    <property type="protein sequence ID" value="TDU97771.1"/>
    <property type="molecule type" value="Genomic_DNA"/>
</dbReference>
<proteinExistence type="predicted"/>
<dbReference type="Proteomes" id="UP000294882">
    <property type="component" value="Unassembled WGS sequence"/>
</dbReference>
<dbReference type="Gene3D" id="3.40.50.300">
    <property type="entry name" value="P-loop containing nucleotide triphosphate hydrolases"/>
    <property type="match status" value="1"/>
</dbReference>
<keyword evidence="1" id="KW-0547">Nucleotide-binding</keyword>
<evidence type="ECO:0000313" key="7">
    <source>
        <dbReference type="Proteomes" id="UP000294882"/>
    </source>
</evidence>
<dbReference type="InterPro" id="IPR050534">
    <property type="entry name" value="Coronavir_polyprotein_1ab"/>
</dbReference>
<evidence type="ECO:0000259" key="5">
    <source>
        <dbReference type="Pfam" id="PF13087"/>
    </source>
</evidence>
<dbReference type="GO" id="GO:0005524">
    <property type="term" value="F:ATP binding"/>
    <property type="evidence" value="ECO:0007669"/>
    <property type="project" value="UniProtKB-KW"/>
</dbReference>
<keyword evidence="4" id="KW-0067">ATP-binding</keyword>
<accession>A0A4R7TXZ7</accession>
<keyword evidence="3" id="KW-0347">Helicase</keyword>
<dbReference type="SUPFAM" id="SSF52540">
    <property type="entry name" value="P-loop containing nucleoside triphosphate hydrolases"/>
    <property type="match status" value="1"/>
</dbReference>
<dbReference type="PANTHER" id="PTHR43788">
    <property type="entry name" value="DNA2/NAM7 HELICASE FAMILY MEMBER"/>
    <property type="match status" value="1"/>
</dbReference>
<dbReference type="AlphaFoldDB" id="A0A4R7TXZ7"/>
<comment type="caution">
    <text evidence="6">The sequence shown here is derived from an EMBL/GenBank/DDBJ whole genome shotgun (WGS) entry which is preliminary data.</text>
</comment>
<evidence type="ECO:0000256" key="2">
    <source>
        <dbReference type="ARBA" id="ARBA00022801"/>
    </source>
</evidence>
<reference evidence="6 7" key="1">
    <citation type="submission" date="2019-03" db="EMBL/GenBank/DDBJ databases">
        <title>Genomic Encyclopedia of Archaeal and Bacterial Type Strains, Phase II (KMG-II): from individual species to whole genera.</title>
        <authorList>
            <person name="Goeker M."/>
        </authorList>
    </citation>
    <scope>NUCLEOTIDE SEQUENCE [LARGE SCALE GENOMIC DNA]</scope>
    <source>
        <strain evidence="6 7">ATCC 25591</strain>
    </source>
</reference>
<organism evidence="6 7">
    <name type="scientific">Metamycoplasma hyosynoviae</name>
    <dbReference type="NCBI Taxonomy" id="29559"/>
    <lineage>
        <taxon>Bacteria</taxon>
        <taxon>Bacillati</taxon>
        <taxon>Mycoplasmatota</taxon>
        <taxon>Mycoplasmoidales</taxon>
        <taxon>Metamycoplasmataceae</taxon>
        <taxon>Metamycoplasma</taxon>
    </lineage>
</organism>
<evidence type="ECO:0000256" key="1">
    <source>
        <dbReference type="ARBA" id="ARBA00022741"/>
    </source>
</evidence>
<dbReference type="InterPro" id="IPR027417">
    <property type="entry name" value="P-loop_NTPase"/>
</dbReference>
<evidence type="ECO:0000256" key="4">
    <source>
        <dbReference type="ARBA" id="ARBA00022840"/>
    </source>
</evidence>
<name>A0A4R7TXZ7_9BACT</name>
<keyword evidence="2" id="KW-0378">Hydrolase</keyword>
<sequence>MKRDKHNHIWHLDLYLDVKKTIIVGDPKQVEPVVTDYLEILKENFKDKCLEKYKSKTISVQSFADQINSYGTYVNQEWIGCPLLVHRGCLKTMFDISNAISYGGIMKIQTKEPDQEKIDSFLEKDIEAKWLDVKGKEKSEKNHYVEKQGQETCNLLRKNRKHSPNYYPKLFIISPFKSVINELEKKLIKEFNLDEKSDGYKWVNNNLGTVHKFQGKEASEVIFELGCDDKTNNYAITKFVNSNIVNVAVTRAKYRLYVIGDYNVWINNNHIKKSLWNN</sequence>
<dbReference type="InterPro" id="IPR041679">
    <property type="entry name" value="DNA2/NAM7-like_C"/>
</dbReference>
<dbReference type="GO" id="GO:0043139">
    <property type="term" value="F:5'-3' DNA helicase activity"/>
    <property type="evidence" value="ECO:0007669"/>
    <property type="project" value="TreeGrafter"/>
</dbReference>
<protein>
    <submittedName>
        <fullName evidence="6">AAA domain-containing protein</fullName>
    </submittedName>
</protein>